<name>A0A8T0DFS0_9TREM</name>
<accession>A0A8T0DFS0</accession>
<dbReference type="Proteomes" id="UP000699462">
    <property type="component" value="Unassembled WGS sequence"/>
</dbReference>
<protein>
    <submittedName>
        <fullName evidence="1">Uncharacterized protein</fullName>
    </submittedName>
</protein>
<dbReference type="InterPro" id="IPR010695">
    <property type="entry name" value="FAIM1"/>
</dbReference>
<dbReference type="GO" id="GO:0043066">
    <property type="term" value="P:negative regulation of apoptotic process"/>
    <property type="evidence" value="ECO:0007669"/>
    <property type="project" value="InterPro"/>
</dbReference>
<dbReference type="EMBL" id="JTDF01005482">
    <property type="protein sequence ID" value="KAF8566186.1"/>
    <property type="molecule type" value="Genomic_DNA"/>
</dbReference>
<gene>
    <name evidence="1" type="ORF">P879_07080</name>
</gene>
<dbReference type="AlphaFoldDB" id="A0A8T0DFS0"/>
<organism evidence="1 2">
    <name type="scientific">Paragonimus westermani</name>
    <dbReference type="NCBI Taxonomy" id="34504"/>
    <lineage>
        <taxon>Eukaryota</taxon>
        <taxon>Metazoa</taxon>
        <taxon>Spiralia</taxon>
        <taxon>Lophotrochozoa</taxon>
        <taxon>Platyhelminthes</taxon>
        <taxon>Trematoda</taxon>
        <taxon>Digenea</taxon>
        <taxon>Plagiorchiida</taxon>
        <taxon>Troglotremata</taxon>
        <taxon>Troglotrematidae</taxon>
        <taxon>Paragonimus</taxon>
    </lineage>
</organism>
<keyword evidence="2" id="KW-1185">Reference proteome</keyword>
<proteinExistence type="predicted"/>
<dbReference type="OrthoDB" id="6262731at2759"/>
<dbReference type="Pfam" id="PF06905">
    <property type="entry name" value="FAIM1"/>
    <property type="match status" value="1"/>
</dbReference>
<comment type="caution">
    <text evidence="1">The sequence shown here is derived from an EMBL/GenBank/DDBJ whole genome shotgun (WGS) entry which is preliminary data.</text>
</comment>
<reference evidence="1 2" key="1">
    <citation type="submission" date="2019-07" db="EMBL/GenBank/DDBJ databases">
        <title>Annotation for the trematode Paragonimus westermani.</title>
        <authorList>
            <person name="Choi Y.-J."/>
        </authorList>
    </citation>
    <scope>NUCLEOTIDE SEQUENCE [LARGE SCALE GENOMIC DNA]</scope>
    <source>
        <strain evidence="1">180907_Pwestermani</strain>
    </source>
</reference>
<dbReference type="InterPro" id="IPR038513">
    <property type="entry name" value="FAIM1_dom_sf"/>
</dbReference>
<evidence type="ECO:0000313" key="1">
    <source>
        <dbReference type="EMBL" id="KAF8566186.1"/>
    </source>
</evidence>
<evidence type="ECO:0000313" key="2">
    <source>
        <dbReference type="Proteomes" id="UP000699462"/>
    </source>
</evidence>
<dbReference type="Gene3D" id="2.40.128.180">
    <property type="match status" value="1"/>
</dbReference>
<sequence length="74" mass="8583">MMSLLVYVFVDRTSLEVKVDNKIVESESDFSEDGSSIHFEWNGETYSIEHVIDDCKYSLPRVKLIRNGLELDHC</sequence>